<dbReference type="PANTHER" id="PTHR33826">
    <property type="entry name" value="F20B24.21"/>
    <property type="match status" value="1"/>
</dbReference>
<name>A0A5J9V056_9POAL</name>
<keyword evidence="2" id="KW-1133">Transmembrane helix</keyword>
<evidence type="ECO:0000259" key="3">
    <source>
        <dbReference type="Pfam" id="PF23041"/>
    </source>
</evidence>
<proteinExistence type="predicted"/>
<keyword evidence="5" id="KW-1185">Reference proteome</keyword>
<dbReference type="Pfam" id="PF23041">
    <property type="entry name" value="DUF7036"/>
    <property type="match status" value="2"/>
</dbReference>
<accession>A0A5J9V056</accession>
<dbReference type="AlphaFoldDB" id="A0A5J9V056"/>
<sequence length="379" mass="41169">MGKAGDAEQAVPRTAPATSGGCFSCCWGCAAVCKVVNAKCVSVLLLAAGGFLSALFMLFHFRASGAMPDDPGTLAEIQAGFILLMPYSELASHSGMLEKEIYDDIGVPNSKVSVSMSPYPYTYTNSTYVTFGILPDPRNSSINQTSMSTLRYSLIKLTLQQLNLSLTPSVFGDPFCLEILGFPGGITVFLPHSKFRPDLVVQPIFNITFDLTIHQIRHLVHKMKSALGSTLMQRPDEELLIGLTNMNGSTVAIPVTVQVSLSSNDHGIHLLDRLEQLAKIIAEWNLTNLGLNPSIFGKIRDLTLDPLLQDLLQACAPSLPPGPISSISRPPSWNHPEINPNGTFSCPAVMNKQNATVPHRKLSTRFHRRSRSGGKILQL</sequence>
<feature type="domain" description="DUF7036" evidence="3">
    <location>
        <begin position="81"/>
        <end position="172"/>
    </location>
</feature>
<feature type="domain" description="DUF7036" evidence="3">
    <location>
        <begin position="206"/>
        <end position="297"/>
    </location>
</feature>
<dbReference type="InterPro" id="IPR055464">
    <property type="entry name" value="DUF7036"/>
</dbReference>
<comment type="caution">
    <text evidence="4">The sequence shown here is derived from an EMBL/GenBank/DDBJ whole genome shotgun (WGS) entry which is preliminary data.</text>
</comment>
<evidence type="ECO:0000256" key="2">
    <source>
        <dbReference type="SAM" id="Phobius"/>
    </source>
</evidence>
<evidence type="ECO:0000313" key="4">
    <source>
        <dbReference type="EMBL" id="TVU28690.1"/>
    </source>
</evidence>
<feature type="non-terminal residue" evidence="4">
    <location>
        <position position="1"/>
    </location>
</feature>
<feature type="compositionally biased region" description="Basic residues" evidence="1">
    <location>
        <begin position="359"/>
        <end position="372"/>
    </location>
</feature>
<organism evidence="4 5">
    <name type="scientific">Eragrostis curvula</name>
    <name type="common">weeping love grass</name>
    <dbReference type="NCBI Taxonomy" id="38414"/>
    <lineage>
        <taxon>Eukaryota</taxon>
        <taxon>Viridiplantae</taxon>
        <taxon>Streptophyta</taxon>
        <taxon>Embryophyta</taxon>
        <taxon>Tracheophyta</taxon>
        <taxon>Spermatophyta</taxon>
        <taxon>Magnoliopsida</taxon>
        <taxon>Liliopsida</taxon>
        <taxon>Poales</taxon>
        <taxon>Poaceae</taxon>
        <taxon>PACMAD clade</taxon>
        <taxon>Chloridoideae</taxon>
        <taxon>Eragrostideae</taxon>
        <taxon>Eragrostidinae</taxon>
        <taxon>Eragrostis</taxon>
    </lineage>
</organism>
<feature type="region of interest" description="Disordered" evidence="1">
    <location>
        <begin position="359"/>
        <end position="379"/>
    </location>
</feature>
<dbReference type="PANTHER" id="PTHR33826:SF1">
    <property type="entry name" value="OS02G0768000 PROTEIN"/>
    <property type="match status" value="1"/>
</dbReference>
<evidence type="ECO:0000313" key="5">
    <source>
        <dbReference type="Proteomes" id="UP000324897"/>
    </source>
</evidence>
<gene>
    <name evidence="4" type="ORF">EJB05_20220</name>
</gene>
<feature type="transmembrane region" description="Helical" evidence="2">
    <location>
        <begin position="43"/>
        <end position="61"/>
    </location>
</feature>
<protein>
    <recommendedName>
        <fullName evidence="3">DUF7036 domain-containing protein</fullName>
    </recommendedName>
</protein>
<dbReference type="OrthoDB" id="611787at2759"/>
<evidence type="ECO:0000256" key="1">
    <source>
        <dbReference type="SAM" id="MobiDB-lite"/>
    </source>
</evidence>
<reference evidence="4 5" key="1">
    <citation type="journal article" date="2019" name="Sci. Rep.">
        <title>A high-quality genome of Eragrostis curvula grass provides insights into Poaceae evolution and supports new strategies to enhance forage quality.</title>
        <authorList>
            <person name="Carballo J."/>
            <person name="Santos B.A.C.M."/>
            <person name="Zappacosta D."/>
            <person name="Garbus I."/>
            <person name="Selva J.P."/>
            <person name="Gallo C.A."/>
            <person name="Diaz A."/>
            <person name="Albertini E."/>
            <person name="Caccamo M."/>
            <person name="Echenique V."/>
        </authorList>
    </citation>
    <scope>NUCLEOTIDE SEQUENCE [LARGE SCALE GENOMIC DNA]</scope>
    <source>
        <strain evidence="5">cv. Victoria</strain>
        <tissue evidence="4">Leaf</tissue>
    </source>
</reference>
<keyword evidence="2" id="KW-0812">Transmembrane</keyword>
<dbReference type="EMBL" id="RWGY01000011">
    <property type="protein sequence ID" value="TVU28690.1"/>
    <property type="molecule type" value="Genomic_DNA"/>
</dbReference>
<keyword evidence="2" id="KW-0472">Membrane</keyword>
<dbReference type="Proteomes" id="UP000324897">
    <property type="component" value="Chromosome 1"/>
</dbReference>
<dbReference type="Gramene" id="TVU28690">
    <property type="protein sequence ID" value="TVU28690"/>
    <property type="gene ID" value="EJB05_20220"/>
</dbReference>